<evidence type="ECO:0000313" key="4">
    <source>
        <dbReference type="Proteomes" id="UP001165569"/>
    </source>
</evidence>
<gene>
    <name evidence="1" type="ORF">NC803_13540</name>
    <name evidence="2" type="ORF">NC856_13365</name>
</gene>
<evidence type="ECO:0000313" key="1">
    <source>
        <dbReference type="EMBL" id="MCV9879868.1"/>
    </source>
</evidence>
<sequence length="55" mass="6373">MLDGKKADISPEMALRLAIVWGEPLMYGWEYNKILTCGMLGNRRIFQFLLRLEVA</sequence>
<dbReference type="Proteomes" id="UP001165569">
    <property type="component" value="Unassembled WGS sequence"/>
</dbReference>
<organism evidence="1 4">
    <name type="scientific">Brenneria izbisi</name>
    <dbReference type="NCBI Taxonomy" id="2939450"/>
    <lineage>
        <taxon>Bacteria</taxon>
        <taxon>Pseudomonadati</taxon>
        <taxon>Pseudomonadota</taxon>
        <taxon>Gammaproteobacteria</taxon>
        <taxon>Enterobacterales</taxon>
        <taxon>Pectobacteriaceae</taxon>
        <taxon>Brenneria</taxon>
    </lineage>
</organism>
<dbReference type="RefSeq" id="WP_264090924.1">
    <property type="nucleotide sequence ID" value="NZ_JAMPJT010000010.1"/>
</dbReference>
<dbReference type="EMBL" id="JAMPJT010000010">
    <property type="protein sequence ID" value="MCV9879868.1"/>
    <property type="molecule type" value="Genomic_DNA"/>
</dbReference>
<accession>A0AA41XYJ0</accession>
<reference evidence="1" key="1">
    <citation type="submission" date="2022-04" db="EMBL/GenBank/DDBJ databases">
        <title>Brenneria sp. isolated from walnut trees in Serbia.</title>
        <authorList>
            <person name="Gasic K."/>
            <person name="Zlatkovic N."/>
            <person name="Kuzmanovic N."/>
        </authorList>
    </citation>
    <scope>NUCLEOTIDE SEQUENCE</scope>
    <source>
        <strain evidence="2">KBI 423</strain>
        <strain evidence="1">KBI 447</strain>
    </source>
</reference>
<dbReference type="Proteomes" id="UP001165568">
    <property type="component" value="Unassembled WGS sequence"/>
</dbReference>
<comment type="caution">
    <text evidence="1">The sequence shown here is derived from an EMBL/GenBank/DDBJ whole genome shotgun (WGS) entry which is preliminary data.</text>
</comment>
<protein>
    <submittedName>
        <fullName evidence="1">Uncharacterized protein</fullName>
    </submittedName>
</protein>
<proteinExistence type="predicted"/>
<evidence type="ECO:0000313" key="3">
    <source>
        <dbReference type="Proteomes" id="UP001165568"/>
    </source>
</evidence>
<name>A0AA41XYJ0_9GAMM</name>
<keyword evidence="3" id="KW-1185">Reference proteome</keyword>
<dbReference type="EMBL" id="JAMPJU010000010">
    <property type="protein sequence ID" value="MCV9883257.1"/>
    <property type="molecule type" value="Genomic_DNA"/>
</dbReference>
<evidence type="ECO:0000313" key="2">
    <source>
        <dbReference type="EMBL" id="MCV9883257.1"/>
    </source>
</evidence>
<dbReference type="AlphaFoldDB" id="A0AA41XYJ0"/>